<feature type="domain" description="INO80 complex subunit B-like conserved region" evidence="2">
    <location>
        <begin position="664"/>
        <end position="736"/>
    </location>
</feature>
<evidence type="ECO:0000256" key="1">
    <source>
        <dbReference type="SAM" id="MobiDB-lite"/>
    </source>
</evidence>
<feature type="region of interest" description="Disordered" evidence="1">
    <location>
        <begin position="536"/>
        <end position="569"/>
    </location>
</feature>
<accession>A0A1J1J0Q2</accession>
<dbReference type="OrthoDB" id="2021186at2759"/>
<dbReference type="InterPro" id="IPR007268">
    <property type="entry name" value="Rad9/Ddc1"/>
</dbReference>
<evidence type="ECO:0000313" key="4">
    <source>
        <dbReference type="Proteomes" id="UP000183832"/>
    </source>
</evidence>
<dbReference type="InterPro" id="IPR007529">
    <property type="entry name" value="Znf_HIT"/>
</dbReference>
<dbReference type="Pfam" id="PF04139">
    <property type="entry name" value="Rad9"/>
    <property type="match status" value="1"/>
</dbReference>
<dbReference type="Proteomes" id="UP000183832">
    <property type="component" value="Unassembled WGS sequence"/>
</dbReference>
<name>A0A1J1J0Q2_9DIPT</name>
<dbReference type="SUPFAM" id="SSF55979">
    <property type="entry name" value="DNA clamp"/>
    <property type="match status" value="1"/>
</dbReference>
<proteinExistence type="predicted"/>
<dbReference type="Pfam" id="PF04438">
    <property type="entry name" value="zf-HIT"/>
    <property type="match status" value="1"/>
</dbReference>
<dbReference type="EMBL" id="CVRI01000066">
    <property type="protein sequence ID" value="CRL05912.1"/>
    <property type="molecule type" value="Genomic_DNA"/>
</dbReference>
<protein>
    <submittedName>
        <fullName evidence="3">CLUMA_CG018925, isoform A</fullName>
    </submittedName>
</protein>
<organism evidence="3 4">
    <name type="scientific">Clunio marinus</name>
    <dbReference type="NCBI Taxonomy" id="568069"/>
    <lineage>
        <taxon>Eukaryota</taxon>
        <taxon>Metazoa</taxon>
        <taxon>Ecdysozoa</taxon>
        <taxon>Arthropoda</taxon>
        <taxon>Hexapoda</taxon>
        <taxon>Insecta</taxon>
        <taxon>Pterygota</taxon>
        <taxon>Neoptera</taxon>
        <taxon>Endopterygota</taxon>
        <taxon>Diptera</taxon>
        <taxon>Nematocera</taxon>
        <taxon>Chironomoidea</taxon>
        <taxon>Chironomidae</taxon>
        <taxon>Clunio</taxon>
    </lineage>
</organism>
<dbReference type="GO" id="GO:0030896">
    <property type="term" value="C:checkpoint clamp complex"/>
    <property type="evidence" value="ECO:0007669"/>
    <property type="project" value="InterPro"/>
</dbReference>
<dbReference type="InterPro" id="IPR046938">
    <property type="entry name" value="DNA_clamp_sf"/>
</dbReference>
<dbReference type="AlphaFoldDB" id="A0A1J1J0Q2"/>
<dbReference type="SMART" id="SM01406">
    <property type="entry name" value="PAPA-1"/>
    <property type="match status" value="1"/>
</dbReference>
<sequence length="792" mass="90744">MKASLGINGLKTFTKVIKFLSRIGNELYFEAVEEALILRVINSSKTCFCSVTFHEEFFVSYEQTGTEFDENSCRISARPLLHILKNIKNVINCRLHLDSIKERLIVNIYKQKDIQKHHGITILEHEVLEDHMIPESPYNLIVCQPLILGNLINHIPKSLRELSIAVNEERLEVTNHIDHPDKDVETVRLKYPLDPQEFTSYDVSETTRLIFSSQDFLSMVEFSESSNQELKLIFTKGGKPLIAAFENELSYKVQMVLATIREESIKSLRKPAGATSYKELMGSYMETRRSFHGIEDNHEKTRANATVTNSCLSPFIESYGSNAKSKEGKISTCEHLRNNFKRKNECSEDLFKNQENNADVANVKKQKTVLSQKEQEEISQIEAIVENMDDDDEKVLEEAMKSQRLCQSSDFNFLAGLEDMNVKVHLQESPSFSRKNSQACERLDISKAHFPSELLMDDEEEIINNQLKPSTSRIQLGQLMKQNINNYFKKNGNLILRILNIVEYESSPSKKTKIKKNIKKPKQLSLDEDEIDLDIEDSFSSPNTSGKSSKNQKGKKKPVQQDDTSSDEERWLEAIETGKLEEVDDELKKIKPKDPKLMTARQRAMYEKNVSDNKDLSPSKVRKSMPSTTIVDGVQANVSSSGQLLLALPNFKYKEKEKLPLTAEDIEKSKEKAQKRKALADEKREKDKKKTMERLLKKQDSKMVKSTKMRPVKQQLPVISYKNTFDKITLTFPPNIECPIKAKTSIDPPKPKLCGIEGCKNLKRYNCSRTNIPLCSFECYKKNVESVKHMIL</sequence>
<dbReference type="CDD" id="cd23021">
    <property type="entry name" value="zf-HIT_IN80B"/>
    <property type="match status" value="1"/>
</dbReference>
<dbReference type="GO" id="GO:0006281">
    <property type="term" value="P:DNA repair"/>
    <property type="evidence" value="ECO:0007669"/>
    <property type="project" value="TreeGrafter"/>
</dbReference>
<dbReference type="GO" id="GO:0031573">
    <property type="term" value="P:mitotic intra-S DNA damage checkpoint signaling"/>
    <property type="evidence" value="ECO:0007669"/>
    <property type="project" value="TreeGrafter"/>
</dbReference>
<dbReference type="InterPro" id="IPR006880">
    <property type="entry name" value="INO80B_C"/>
</dbReference>
<dbReference type="GO" id="GO:0071479">
    <property type="term" value="P:cellular response to ionizing radiation"/>
    <property type="evidence" value="ECO:0007669"/>
    <property type="project" value="TreeGrafter"/>
</dbReference>
<feature type="region of interest" description="Disordered" evidence="1">
    <location>
        <begin position="665"/>
        <end position="692"/>
    </location>
</feature>
<dbReference type="PANTHER" id="PTHR15237:SF0">
    <property type="entry name" value="CELL CYCLE CHECKPOINT CONTROL PROTEIN"/>
    <property type="match status" value="1"/>
</dbReference>
<dbReference type="GO" id="GO:0031011">
    <property type="term" value="C:Ino80 complex"/>
    <property type="evidence" value="ECO:0007669"/>
    <property type="project" value="InterPro"/>
</dbReference>
<keyword evidence="4" id="KW-1185">Reference proteome</keyword>
<reference evidence="3 4" key="1">
    <citation type="submission" date="2015-04" db="EMBL/GenBank/DDBJ databases">
        <authorList>
            <person name="Syromyatnikov M.Y."/>
            <person name="Popov V.N."/>
        </authorList>
    </citation>
    <scope>NUCLEOTIDE SEQUENCE [LARGE SCALE GENOMIC DNA]</scope>
</reference>
<gene>
    <name evidence="3" type="ORF">CLUMA_CG018925</name>
</gene>
<dbReference type="GO" id="GO:0000076">
    <property type="term" value="P:DNA replication checkpoint signaling"/>
    <property type="evidence" value="ECO:0007669"/>
    <property type="project" value="TreeGrafter"/>
</dbReference>
<dbReference type="PANTHER" id="PTHR15237">
    <property type="entry name" value="DNA REPAIR PROTEIN RAD9"/>
    <property type="match status" value="1"/>
</dbReference>
<evidence type="ECO:0000313" key="3">
    <source>
        <dbReference type="EMBL" id="CRL05912.1"/>
    </source>
</evidence>
<evidence type="ECO:0000259" key="2">
    <source>
        <dbReference type="SMART" id="SM01406"/>
    </source>
</evidence>
<dbReference type="STRING" id="568069.A0A1J1J0Q2"/>
<dbReference type="Gene3D" id="3.70.10.10">
    <property type="match status" value="1"/>
</dbReference>